<dbReference type="PANTHER" id="PTHR43188">
    <property type="entry name" value="ACYL-COENZYME A OXIDASE"/>
    <property type="match status" value="1"/>
</dbReference>
<keyword evidence="10" id="KW-1185">Reference proteome</keyword>
<dbReference type="Gene3D" id="2.40.110.10">
    <property type="entry name" value="Butyryl-CoA Dehydrogenase, subunit A, domain 2"/>
    <property type="match status" value="1"/>
</dbReference>
<dbReference type="InterPro" id="IPR009075">
    <property type="entry name" value="AcylCo_DH/oxidase_C"/>
</dbReference>
<feature type="domain" description="Acyl-CoA dehydrogenase/oxidase C-terminal" evidence="6">
    <location>
        <begin position="297"/>
        <end position="439"/>
    </location>
</feature>
<dbReference type="SUPFAM" id="SSF56645">
    <property type="entry name" value="Acyl-CoA dehydrogenase NM domain-like"/>
    <property type="match status" value="1"/>
</dbReference>
<dbReference type="FunCoup" id="A0A259TWZ2">
    <property type="interactions" value="437"/>
</dbReference>
<dbReference type="InterPro" id="IPR046373">
    <property type="entry name" value="Acyl-CoA_Oxase/DH_mid-dom_sf"/>
</dbReference>
<dbReference type="InterPro" id="IPR045008">
    <property type="entry name" value="ACX4-like"/>
</dbReference>
<evidence type="ECO:0000259" key="6">
    <source>
        <dbReference type="Pfam" id="PF00441"/>
    </source>
</evidence>
<organism evidence="9 10">
    <name type="scientific">Rubricoccus marinus</name>
    <dbReference type="NCBI Taxonomy" id="716817"/>
    <lineage>
        <taxon>Bacteria</taxon>
        <taxon>Pseudomonadati</taxon>
        <taxon>Rhodothermota</taxon>
        <taxon>Rhodothermia</taxon>
        <taxon>Rhodothermales</taxon>
        <taxon>Rubricoccaceae</taxon>
        <taxon>Rubricoccus</taxon>
    </lineage>
</organism>
<dbReference type="Gene3D" id="1.20.140.10">
    <property type="entry name" value="Butyryl-CoA Dehydrogenase, subunit A, domain 3"/>
    <property type="match status" value="1"/>
</dbReference>
<dbReference type="AlphaFoldDB" id="A0A259TWZ2"/>
<dbReference type="SUPFAM" id="SSF47203">
    <property type="entry name" value="Acyl-CoA dehydrogenase C-terminal domain-like"/>
    <property type="match status" value="1"/>
</dbReference>
<dbReference type="GO" id="GO:0006635">
    <property type="term" value="P:fatty acid beta-oxidation"/>
    <property type="evidence" value="ECO:0007669"/>
    <property type="project" value="InterPro"/>
</dbReference>
<proteinExistence type="inferred from homology"/>
<dbReference type="Pfam" id="PF02771">
    <property type="entry name" value="Acyl-CoA_dh_N"/>
    <property type="match status" value="1"/>
</dbReference>
<evidence type="ECO:0000256" key="5">
    <source>
        <dbReference type="RuleBase" id="RU362125"/>
    </source>
</evidence>
<dbReference type="InterPro" id="IPR037069">
    <property type="entry name" value="AcylCoA_DH/ox_N_sf"/>
</dbReference>
<comment type="cofactor">
    <cofactor evidence="1 5">
        <name>FAD</name>
        <dbReference type="ChEBI" id="CHEBI:57692"/>
    </cofactor>
</comment>
<dbReference type="InterPro" id="IPR006089">
    <property type="entry name" value="Acyl-CoA_DH_CS"/>
</dbReference>
<dbReference type="Gene3D" id="1.10.540.10">
    <property type="entry name" value="Acyl-CoA dehydrogenase/oxidase, N-terminal domain"/>
    <property type="match status" value="1"/>
</dbReference>
<dbReference type="Proteomes" id="UP000216446">
    <property type="component" value="Unassembled WGS sequence"/>
</dbReference>
<feature type="domain" description="Acyl-CoA oxidase/dehydrogenase middle" evidence="7">
    <location>
        <begin position="186"/>
        <end position="280"/>
    </location>
</feature>
<dbReference type="Pfam" id="PF02770">
    <property type="entry name" value="Acyl-CoA_dh_M"/>
    <property type="match status" value="1"/>
</dbReference>
<evidence type="ECO:0000313" key="10">
    <source>
        <dbReference type="Proteomes" id="UP000216446"/>
    </source>
</evidence>
<protein>
    <submittedName>
        <fullName evidence="9">Acyl-CoA dehydrogenase</fullName>
    </submittedName>
</protein>
<keyword evidence="4 5" id="KW-0274">FAD</keyword>
<accession>A0A259TWZ2</accession>
<evidence type="ECO:0000256" key="3">
    <source>
        <dbReference type="ARBA" id="ARBA00022630"/>
    </source>
</evidence>
<comment type="similarity">
    <text evidence="2 5">Belongs to the acyl-CoA dehydrogenase family.</text>
</comment>
<dbReference type="PANTHER" id="PTHR43188:SF1">
    <property type="entry name" value="ACYL-COA DEHYDROGENASE"/>
    <property type="match status" value="1"/>
</dbReference>
<dbReference type="InterPro" id="IPR006091">
    <property type="entry name" value="Acyl-CoA_Oxase/DH_mid-dom"/>
</dbReference>
<keyword evidence="3 5" id="KW-0285">Flavoprotein</keyword>
<dbReference type="PROSITE" id="PS00073">
    <property type="entry name" value="ACYL_COA_DH_2"/>
    <property type="match status" value="1"/>
</dbReference>
<evidence type="ECO:0000259" key="7">
    <source>
        <dbReference type="Pfam" id="PF02770"/>
    </source>
</evidence>
<dbReference type="Pfam" id="PF00441">
    <property type="entry name" value="Acyl-CoA_dh_1"/>
    <property type="match status" value="1"/>
</dbReference>
<comment type="caution">
    <text evidence="9">The sequence shown here is derived from an EMBL/GenBank/DDBJ whole genome shotgun (WGS) entry which is preliminary data.</text>
</comment>
<dbReference type="InterPro" id="IPR009100">
    <property type="entry name" value="AcylCoA_DH/oxidase_NM_dom_sf"/>
</dbReference>
<dbReference type="GO" id="GO:0050660">
    <property type="term" value="F:flavin adenine dinucleotide binding"/>
    <property type="evidence" value="ECO:0007669"/>
    <property type="project" value="InterPro"/>
</dbReference>
<dbReference type="InParanoid" id="A0A259TWZ2"/>
<dbReference type="InterPro" id="IPR036250">
    <property type="entry name" value="AcylCo_DH-like_C"/>
</dbReference>
<sequence length="446" mass="49360">MEAPPTSDALDRLAARGVDLDRLAAAYDSMDEAQVARSYRALEKPASGESYTPPEPDGDYFDIDGLIEEKHRRKMADLRSFMESEVEPIINDYWLRDSTPVDVLREGFRKLDLLTPVYGKDLTSREPNGSVMEGLLTMELARVDVSTATFFGVHSGLAMQSLLVCGSEEQKQEWLPKMRNWDVIGAFGLTEPNVGSAIAGGVTTTARREGDEWVLNGQKKWIGNSTFADLVVIWARDEEDNQVKGFIVRAPENPGYSVEKIRGKVALRAVENGLITLTDCRVPESDRLQNANSFRDVATVLRLTRAGVAWQAVGCAMGAYERSQRYATTRMQFGKPIASFQLIQDKLVHMLGNVTALQSMCLRLSQLQDQGRMTDAQASLAKVYTAARCRDVVALARDLHGGNGILLENHVARYFCDTEAIYSYEGTNEVNSLIVGREVTGISAFV</sequence>
<dbReference type="EMBL" id="MQWB01000001">
    <property type="protein sequence ID" value="OZC02292.1"/>
    <property type="molecule type" value="Genomic_DNA"/>
</dbReference>
<evidence type="ECO:0000256" key="4">
    <source>
        <dbReference type="ARBA" id="ARBA00022827"/>
    </source>
</evidence>
<keyword evidence="5" id="KW-0560">Oxidoreductase</keyword>
<gene>
    <name evidence="9" type="ORF">BSZ36_04440</name>
</gene>
<feature type="domain" description="Acyl-CoA dehydrogenase/oxidase N-terminal" evidence="8">
    <location>
        <begin position="69"/>
        <end position="178"/>
    </location>
</feature>
<evidence type="ECO:0000259" key="8">
    <source>
        <dbReference type="Pfam" id="PF02771"/>
    </source>
</evidence>
<evidence type="ECO:0000256" key="2">
    <source>
        <dbReference type="ARBA" id="ARBA00009347"/>
    </source>
</evidence>
<dbReference type="InterPro" id="IPR013786">
    <property type="entry name" value="AcylCoA_DH/ox_N"/>
</dbReference>
<evidence type="ECO:0000256" key="1">
    <source>
        <dbReference type="ARBA" id="ARBA00001974"/>
    </source>
</evidence>
<reference evidence="9 10" key="1">
    <citation type="submission" date="2016-11" db="EMBL/GenBank/DDBJ databases">
        <title>Study of marine rhodopsin-containing bacteria.</title>
        <authorList>
            <person name="Yoshizawa S."/>
            <person name="Kumagai Y."/>
            <person name="Kogure K."/>
        </authorList>
    </citation>
    <scope>NUCLEOTIDE SEQUENCE [LARGE SCALE GENOMIC DNA]</scope>
    <source>
        <strain evidence="9 10">SG-29</strain>
    </source>
</reference>
<name>A0A259TWZ2_9BACT</name>
<dbReference type="OrthoDB" id="9802867at2"/>
<dbReference type="GO" id="GO:0003995">
    <property type="term" value="F:acyl-CoA dehydrogenase activity"/>
    <property type="evidence" value="ECO:0007669"/>
    <property type="project" value="InterPro"/>
</dbReference>
<dbReference type="RefSeq" id="WP_094546392.1">
    <property type="nucleotide sequence ID" value="NZ_MQWB01000001.1"/>
</dbReference>
<evidence type="ECO:0000313" key="9">
    <source>
        <dbReference type="EMBL" id="OZC02292.1"/>
    </source>
</evidence>